<feature type="domain" description="Carbohydrate kinase PfkB" evidence="6">
    <location>
        <begin position="22"/>
        <end position="313"/>
    </location>
</feature>
<dbReference type="GO" id="GO:0016301">
    <property type="term" value="F:kinase activity"/>
    <property type="evidence" value="ECO:0007669"/>
    <property type="project" value="UniProtKB-KW"/>
</dbReference>
<sequence length="314" mass="35055">MLLMIVKKLSPQGGLRLNKNGIISLGEVIVDMISKDKTNKNFQPFLGGATVNLAVGVKRLGVNSFYLCKLGTDETSEFVKESFNNEEVCLDYCTHSSAKKNCKVYVHQDQNGERVFHSYINPTPNEWLTENELAKELFDKGKIFYFGSGTLFHETSLKTTEKALDYANETNIFVAFDVNIRLKRWESEEQCKKTITSFLNRADLVKMAEEELLFLTESKEINEAIEKISKYNIPYLIITKGSAGACVYYDGKALCVPGVEVKAIDTTGAGDAFLAALLYCYHEKGRPNTSAQMEEFLHFANQAGANATTRVGAL</sequence>
<protein>
    <submittedName>
        <fullName evidence="7">Carbohydrate kinase</fullName>
    </submittedName>
</protein>
<organism evidence="7 8">
    <name type="scientific">Cytobacillus depressus</name>
    <dbReference type="NCBI Taxonomy" id="1602942"/>
    <lineage>
        <taxon>Bacteria</taxon>
        <taxon>Bacillati</taxon>
        <taxon>Bacillota</taxon>
        <taxon>Bacilli</taxon>
        <taxon>Bacillales</taxon>
        <taxon>Bacillaceae</taxon>
        <taxon>Cytobacillus</taxon>
    </lineage>
</organism>
<keyword evidence="4 7" id="KW-0418">Kinase</keyword>
<evidence type="ECO:0000259" key="6">
    <source>
        <dbReference type="Pfam" id="PF00294"/>
    </source>
</evidence>
<dbReference type="EMBL" id="WBOS01000009">
    <property type="protein sequence ID" value="KAB2332308.1"/>
    <property type="molecule type" value="Genomic_DNA"/>
</dbReference>
<evidence type="ECO:0000313" key="7">
    <source>
        <dbReference type="EMBL" id="KAB2332308.1"/>
    </source>
</evidence>
<name>A0A6L3V291_9BACI</name>
<dbReference type="PANTHER" id="PTHR43085:SF1">
    <property type="entry name" value="PSEUDOURIDINE KINASE-RELATED"/>
    <property type="match status" value="1"/>
</dbReference>
<dbReference type="PANTHER" id="PTHR43085">
    <property type="entry name" value="HEXOKINASE FAMILY MEMBER"/>
    <property type="match status" value="1"/>
</dbReference>
<dbReference type="CDD" id="cd01167">
    <property type="entry name" value="bac_FRK"/>
    <property type="match status" value="1"/>
</dbReference>
<dbReference type="InterPro" id="IPR029056">
    <property type="entry name" value="Ribokinase-like"/>
</dbReference>
<dbReference type="InterPro" id="IPR050306">
    <property type="entry name" value="PfkB_Carbo_kinase"/>
</dbReference>
<dbReference type="Gene3D" id="3.40.1190.20">
    <property type="match status" value="1"/>
</dbReference>
<evidence type="ECO:0000256" key="4">
    <source>
        <dbReference type="ARBA" id="ARBA00022777"/>
    </source>
</evidence>
<gene>
    <name evidence="7" type="ORF">F7731_17240</name>
</gene>
<dbReference type="InterPro" id="IPR011611">
    <property type="entry name" value="PfkB_dom"/>
</dbReference>
<evidence type="ECO:0000256" key="5">
    <source>
        <dbReference type="ARBA" id="ARBA00022840"/>
    </source>
</evidence>
<comment type="caution">
    <text evidence="7">The sequence shown here is derived from an EMBL/GenBank/DDBJ whole genome shotgun (WGS) entry which is preliminary data.</text>
</comment>
<reference evidence="7 8" key="1">
    <citation type="journal article" date="2016" name="Antonie Van Leeuwenhoek">
        <title>Bacillus depressus sp. nov., isolated from soil of a sunflower field.</title>
        <authorList>
            <person name="Wei X."/>
            <person name="Xin D."/>
            <person name="Xin Y."/>
            <person name="Zhang H."/>
            <person name="Wang T."/>
            <person name="Zhang J."/>
        </authorList>
    </citation>
    <scope>NUCLEOTIDE SEQUENCE [LARGE SCALE GENOMIC DNA]</scope>
    <source>
        <strain evidence="7 8">BZ1</strain>
    </source>
</reference>
<keyword evidence="2" id="KW-0808">Transferase</keyword>
<keyword evidence="5" id="KW-0067">ATP-binding</keyword>
<dbReference type="AlphaFoldDB" id="A0A6L3V291"/>
<keyword evidence="8" id="KW-1185">Reference proteome</keyword>
<evidence type="ECO:0000256" key="2">
    <source>
        <dbReference type="ARBA" id="ARBA00022679"/>
    </source>
</evidence>
<evidence type="ECO:0000256" key="3">
    <source>
        <dbReference type="ARBA" id="ARBA00022741"/>
    </source>
</evidence>
<accession>A0A6L3V291</accession>
<dbReference type="OrthoDB" id="9813569at2"/>
<dbReference type="Pfam" id="PF00294">
    <property type="entry name" value="PfkB"/>
    <property type="match status" value="1"/>
</dbReference>
<dbReference type="InterPro" id="IPR002173">
    <property type="entry name" value="Carboh/pur_kinase_PfkB_CS"/>
</dbReference>
<dbReference type="GO" id="GO:0005524">
    <property type="term" value="F:ATP binding"/>
    <property type="evidence" value="ECO:0007669"/>
    <property type="project" value="UniProtKB-KW"/>
</dbReference>
<evidence type="ECO:0000313" key="8">
    <source>
        <dbReference type="Proteomes" id="UP000481030"/>
    </source>
</evidence>
<comment type="similarity">
    <text evidence="1">Belongs to the carbohydrate kinase PfkB family.</text>
</comment>
<dbReference type="SUPFAM" id="SSF53613">
    <property type="entry name" value="Ribokinase-like"/>
    <property type="match status" value="1"/>
</dbReference>
<evidence type="ECO:0000256" key="1">
    <source>
        <dbReference type="ARBA" id="ARBA00010688"/>
    </source>
</evidence>
<keyword evidence="3" id="KW-0547">Nucleotide-binding</keyword>
<dbReference type="PROSITE" id="PS00584">
    <property type="entry name" value="PFKB_KINASES_2"/>
    <property type="match status" value="1"/>
</dbReference>
<proteinExistence type="inferred from homology"/>
<dbReference type="Proteomes" id="UP000481030">
    <property type="component" value="Unassembled WGS sequence"/>
</dbReference>